<accession>G3A2Z0</accession>
<proteinExistence type="predicted"/>
<sequence length="365" mass="38653">MHTAETDLIKKLAQDKARQDCGGNAACVDQATIYWSDMLERTAKGLVDDQENAKNMAYLQAVLQTANIPNSEGARGGIDAYIKNWQAAQDMLAPYMGKTITVNGVVVTADGSAQTYFRATEAQRADSYANYVLGMQPPASVVAGVQTRDQNRLEHLATPNGSAQPVYPIEEWLIGGQVAGKLLGTAGRLLDSLDVAILGRVTASSGGNISAQQITREGLSLPVSAADRALLSQIDNLPSTALQGDLREYVANNYFVRNGFTPMEGKCGSGNCFDGVYVKGNTVYINEVKPLNANGSIQLSGQSGSLPTQMTDAWVESAVRRLRASGDPSAIKTADIIVAAQARNQLIKIVTGVNSQGITAVKLGG</sequence>
<name>G3A2Z0_9RALS</name>
<reference evidence="1" key="2">
    <citation type="submission" date="2011-04" db="EMBL/GenBank/DDBJ databases">
        <authorList>
            <person name="Genoscope - CEA"/>
        </authorList>
    </citation>
    <scope>NUCLEOTIDE SEQUENCE</scope>
    <source>
        <strain evidence="1">R24</strain>
    </source>
</reference>
<dbReference type="CDD" id="cd20731">
    <property type="entry name" value="PoNe_FilH_TF-like"/>
    <property type="match status" value="1"/>
</dbReference>
<dbReference type="EMBL" id="FR854087">
    <property type="protein sequence ID" value="CCA85554.1"/>
    <property type="molecule type" value="Genomic_DNA"/>
</dbReference>
<gene>
    <name evidence="1" type="ORF">RALSY_20160</name>
</gene>
<dbReference type="AlphaFoldDB" id="G3A2Z0"/>
<organism evidence="1">
    <name type="scientific">Ralstonia syzygii R24</name>
    <dbReference type="NCBI Taxonomy" id="907261"/>
    <lineage>
        <taxon>Bacteria</taxon>
        <taxon>Pseudomonadati</taxon>
        <taxon>Pseudomonadota</taxon>
        <taxon>Betaproteobacteria</taxon>
        <taxon>Burkholderiales</taxon>
        <taxon>Burkholderiaceae</taxon>
        <taxon>Ralstonia</taxon>
        <taxon>Ralstonia solanacearum species complex</taxon>
    </lineage>
</organism>
<protein>
    <submittedName>
        <fullName evidence="1">Uncharacterized protein</fullName>
    </submittedName>
</protein>
<reference evidence="1" key="1">
    <citation type="journal article" date="2011" name="PLoS ONE">
        <title>Ralstonia syzygii, the Blood Disease Bacterium and some Asian R. solanacearum strains form a single genomic species despite divergent lifestyles.</title>
        <authorList>
            <person name="Remenant B."/>
            <person name="de Cambiaire J.C."/>
            <person name="Cellier G."/>
            <person name="Jacobs J.M."/>
            <person name="Mangenot S."/>
            <person name="Barbe V."/>
            <person name="Lajus A."/>
            <person name="Vallenet D."/>
            <person name="Medigue C."/>
            <person name="Fegan M."/>
            <person name="Allen C."/>
            <person name="Prior P."/>
        </authorList>
    </citation>
    <scope>NUCLEOTIDE SEQUENCE</scope>
    <source>
        <strain evidence="1">R24</strain>
    </source>
</reference>
<evidence type="ECO:0000313" key="1">
    <source>
        <dbReference type="EMBL" id="CCA85554.1"/>
    </source>
</evidence>